<sequence length="79" mass="9075">MQRFPEVFLSWIFRGERSEISIRSIGLSNKREVHISSQTCKTISMLLPCIMLKLLLESTDARTVGKYNAVQRNECSNDP</sequence>
<accession>A0A2S6YLY1</accession>
<comment type="caution">
    <text evidence="1">The sequence shown here is derived from an EMBL/GenBank/DDBJ whole genome shotgun (WGS) entry which is preliminary data.</text>
</comment>
<dbReference type="EMBL" id="MIGY01000004">
    <property type="protein sequence ID" value="PPU05156.1"/>
    <property type="molecule type" value="Genomic_DNA"/>
</dbReference>
<reference evidence="1 2" key="1">
    <citation type="submission" date="2016-08" db="EMBL/GenBank/DDBJ databases">
        <title>Evolution of the type three secretion system and type three effector repertoires in Xanthomonas.</title>
        <authorList>
            <person name="Merda D."/>
            <person name="Briand M."/>
            <person name="Bosis E."/>
            <person name="Rousseau C."/>
            <person name="Portier P."/>
            <person name="Jacques M.-A."/>
            <person name="Fischer-Le Saux M."/>
        </authorList>
    </citation>
    <scope>NUCLEOTIDE SEQUENCE [LARGE SCALE GENOMIC DNA]</scope>
    <source>
        <strain evidence="1 2">CFBP 7645</strain>
    </source>
</reference>
<protein>
    <submittedName>
        <fullName evidence="1">Uncharacterized protein</fullName>
    </submittedName>
</protein>
<evidence type="ECO:0000313" key="2">
    <source>
        <dbReference type="Proteomes" id="UP000239204"/>
    </source>
</evidence>
<proteinExistence type="predicted"/>
<organism evidence="1 2">
    <name type="scientific">Xanthomonas arboricola</name>
    <dbReference type="NCBI Taxonomy" id="56448"/>
    <lineage>
        <taxon>Bacteria</taxon>
        <taxon>Pseudomonadati</taxon>
        <taxon>Pseudomonadota</taxon>
        <taxon>Gammaproteobacteria</taxon>
        <taxon>Lysobacterales</taxon>
        <taxon>Lysobacteraceae</taxon>
        <taxon>Xanthomonas</taxon>
    </lineage>
</organism>
<name>A0A2S6YLY1_9XANT</name>
<dbReference type="AlphaFoldDB" id="A0A2S6YLY1"/>
<evidence type="ECO:0000313" key="1">
    <source>
        <dbReference type="EMBL" id="PPU05156.1"/>
    </source>
</evidence>
<dbReference type="Proteomes" id="UP000239204">
    <property type="component" value="Unassembled WGS sequence"/>
</dbReference>
<gene>
    <name evidence="1" type="ORF">XarjCFBP7645_20945</name>
</gene>